<dbReference type="EMBL" id="OIVN01000272">
    <property type="protein sequence ID" value="SPC77446.1"/>
    <property type="molecule type" value="Genomic_DNA"/>
</dbReference>
<reference evidence="2" key="1">
    <citation type="submission" date="2018-02" db="EMBL/GenBank/DDBJ databases">
        <authorList>
            <person name="Cohen D.B."/>
            <person name="Kent A.D."/>
        </authorList>
    </citation>
    <scope>NUCLEOTIDE SEQUENCE</scope>
</reference>
<accession>A0A2N9EER1</accession>
<evidence type="ECO:0000313" key="2">
    <source>
        <dbReference type="EMBL" id="SPC77446.1"/>
    </source>
</evidence>
<name>A0A2N9EER1_FAGSY</name>
<dbReference type="AlphaFoldDB" id="A0A2N9EER1"/>
<protein>
    <submittedName>
        <fullName evidence="2">Uncharacterized protein</fullName>
    </submittedName>
</protein>
<gene>
    <name evidence="2" type="ORF">FSB_LOCUS5328</name>
</gene>
<organism evidence="2">
    <name type="scientific">Fagus sylvatica</name>
    <name type="common">Beechnut</name>
    <dbReference type="NCBI Taxonomy" id="28930"/>
    <lineage>
        <taxon>Eukaryota</taxon>
        <taxon>Viridiplantae</taxon>
        <taxon>Streptophyta</taxon>
        <taxon>Embryophyta</taxon>
        <taxon>Tracheophyta</taxon>
        <taxon>Spermatophyta</taxon>
        <taxon>Magnoliopsida</taxon>
        <taxon>eudicotyledons</taxon>
        <taxon>Gunneridae</taxon>
        <taxon>Pentapetalae</taxon>
        <taxon>rosids</taxon>
        <taxon>fabids</taxon>
        <taxon>Fagales</taxon>
        <taxon>Fagaceae</taxon>
        <taxon>Fagus</taxon>
    </lineage>
</organism>
<proteinExistence type="predicted"/>
<evidence type="ECO:0000256" key="1">
    <source>
        <dbReference type="SAM" id="MobiDB-lite"/>
    </source>
</evidence>
<feature type="compositionally biased region" description="Acidic residues" evidence="1">
    <location>
        <begin position="52"/>
        <end position="91"/>
    </location>
</feature>
<sequence>MTVMRKIVELVLSSSTFTDVCSKIEEHDVLLEKMSRRLERIQSWASDKPVDEPEDEDEDEDGDGDGDEDEDEDADEDEDEDADATNDDDDTAANAGS</sequence>
<feature type="region of interest" description="Disordered" evidence="1">
    <location>
        <begin position="42"/>
        <end position="97"/>
    </location>
</feature>